<dbReference type="NCBIfam" id="TIGR00796">
    <property type="entry name" value="livcs"/>
    <property type="match status" value="1"/>
</dbReference>
<evidence type="ECO:0000256" key="1">
    <source>
        <dbReference type="ARBA" id="ARBA00004651"/>
    </source>
</evidence>
<keyword evidence="5" id="KW-0812">Transmembrane</keyword>
<dbReference type="GO" id="GO:0015820">
    <property type="term" value="P:L-leucine transport"/>
    <property type="evidence" value="ECO:0007669"/>
    <property type="project" value="TreeGrafter"/>
</dbReference>
<dbReference type="Pfam" id="PF05525">
    <property type="entry name" value="Branch_AA_trans"/>
    <property type="match status" value="1"/>
</dbReference>
<dbReference type="GO" id="GO:0005886">
    <property type="term" value="C:plasma membrane"/>
    <property type="evidence" value="ECO:0007669"/>
    <property type="project" value="UniProtKB-SubCell"/>
</dbReference>
<dbReference type="EMBL" id="CDNC01000020">
    <property type="protein sequence ID" value="CEM62061.1"/>
    <property type="molecule type" value="Genomic_DNA"/>
</dbReference>
<dbReference type="OrthoDB" id="9783920at2"/>
<dbReference type="GO" id="GO:0015188">
    <property type="term" value="F:L-isoleucine transmembrane transporter activity"/>
    <property type="evidence" value="ECO:0007669"/>
    <property type="project" value="TreeGrafter"/>
</dbReference>
<comment type="similarity">
    <text evidence="2">Belongs to the branched chain amino acid transporter family.</text>
</comment>
<reference evidence="10" key="1">
    <citation type="submission" date="2015-01" db="EMBL/GenBank/DDBJ databases">
        <authorList>
            <person name="Manzoor Shahid"/>
            <person name="Zubair Saima"/>
        </authorList>
    </citation>
    <scope>NUCLEOTIDE SEQUENCE [LARGE SCALE GENOMIC DNA]</scope>
    <source>
        <strain evidence="10">V1</strain>
    </source>
</reference>
<name>A0A0B7GZH1_TREPH</name>
<evidence type="ECO:0000313" key="10">
    <source>
        <dbReference type="Proteomes" id="UP000042527"/>
    </source>
</evidence>
<keyword evidence="10" id="KW-1185">Reference proteome</keyword>
<keyword evidence="3" id="KW-0813">Transport</keyword>
<keyword evidence="7" id="KW-1133">Transmembrane helix</keyword>
<evidence type="ECO:0000256" key="5">
    <source>
        <dbReference type="ARBA" id="ARBA00022692"/>
    </source>
</evidence>
<dbReference type="Proteomes" id="UP000042527">
    <property type="component" value="Unassembled WGS sequence"/>
</dbReference>
<gene>
    <name evidence="9" type="primary">braB</name>
    <name evidence="9" type="ORF">TPHV1_270018</name>
</gene>
<sequence length="449" mass="49122">MEKKQHDDLLAIGFMLFSLFFGAGNLIFPPWLGKLAGVKTFEAMLGFTITAVILPVLGVIAVAKTEGITALSARVSKRFSIIYPVLILFAIGPGLAIPRAGSVPFEMAIAPYVPETFSLSVARLIYTAIFFGWSYWICTHPGVIIDHMGKILTPILILLIVALFAGSFFFPSHTYPQPQEIYAQKPAFVQGFLEGYLTMDALASLVFGLVIFNMIYKRSGGTDSAKKDMKRVFISTSKAALIAGSVLLLIYAMLAHLGAISEKVFVDAKNGAQILQLMTDHIFGFTGAFILAAIFTLACLTTCVGLIVSISDYFYERFPKVPYKVFVGIWTFISFVFANFGLDVILGYSVPILTVLYPASIVLIILPFLEPLVQSDKLVYRTTVGIAGVISLVMLLESLGIRGAFFTPFHKLPFYPTGLGWVLPTIIGFALTLPAAMLKRKKKLTRACN</sequence>
<accession>A0A0B7GZH1</accession>
<dbReference type="RefSeq" id="WP_002696772.1">
    <property type="nucleotide sequence ID" value="NZ_CDNC01000020.1"/>
</dbReference>
<evidence type="ECO:0000256" key="2">
    <source>
        <dbReference type="ARBA" id="ARBA00008540"/>
    </source>
</evidence>
<dbReference type="AlphaFoldDB" id="A0A0B7GZH1"/>
<organism evidence="9 10">
    <name type="scientific">Treponema phagedenis</name>
    <dbReference type="NCBI Taxonomy" id="162"/>
    <lineage>
        <taxon>Bacteria</taxon>
        <taxon>Pseudomonadati</taxon>
        <taxon>Spirochaetota</taxon>
        <taxon>Spirochaetia</taxon>
        <taxon>Spirochaetales</taxon>
        <taxon>Treponemataceae</taxon>
        <taxon>Treponema</taxon>
    </lineage>
</organism>
<dbReference type="InterPro" id="IPR004685">
    <property type="entry name" value="Brnchd-chn_aa_trnsp_Livcs"/>
</dbReference>
<evidence type="ECO:0000256" key="8">
    <source>
        <dbReference type="ARBA" id="ARBA00023136"/>
    </source>
</evidence>
<protein>
    <submittedName>
        <fullName evidence="9">Branched-chain amino acid transport system carrier protein BraB</fullName>
    </submittedName>
</protein>
<dbReference type="GO" id="GO:0005304">
    <property type="term" value="F:L-valine transmembrane transporter activity"/>
    <property type="evidence" value="ECO:0007669"/>
    <property type="project" value="TreeGrafter"/>
</dbReference>
<keyword evidence="6" id="KW-0029">Amino-acid transport</keyword>
<evidence type="ECO:0000256" key="7">
    <source>
        <dbReference type="ARBA" id="ARBA00022989"/>
    </source>
</evidence>
<dbReference type="PANTHER" id="PTHR30588:SF7">
    <property type="entry name" value="BRANCHED-CHAIN AMINO ACID CARRIER PROTEIN SAOUHSC_01411-RELATED"/>
    <property type="match status" value="1"/>
</dbReference>
<proteinExistence type="inferred from homology"/>
<dbReference type="GeneID" id="57752233"/>
<keyword evidence="4" id="KW-1003">Cell membrane</keyword>
<evidence type="ECO:0000313" key="9">
    <source>
        <dbReference type="EMBL" id="CEM62061.1"/>
    </source>
</evidence>
<dbReference type="GO" id="GO:0015818">
    <property type="term" value="P:isoleucine transport"/>
    <property type="evidence" value="ECO:0007669"/>
    <property type="project" value="TreeGrafter"/>
</dbReference>
<dbReference type="GO" id="GO:0015190">
    <property type="term" value="F:L-leucine transmembrane transporter activity"/>
    <property type="evidence" value="ECO:0007669"/>
    <property type="project" value="TreeGrafter"/>
</dbReference>
<comment type="subcellular location">
    <subcellularLocation>
        <location evidence="1">Cell membrane</location>
        <topology evidence="1">Multi-pass membrane protein</topology>
    </subcellularLocation>
</comment>
<evidence type="ECO:0000256" key="3">
    <source>
        <dbReference type="ARBA" id="ARBA00022448"/>
    </source>
</evidence>
<evidence type="ECO:0000256" key="4">
    <source>
        <dbReference type="ARBA" id="ARBA00022475"/>
    </source>
</evidence>
<dbReference type="PANTHER" id="PTHR30588">
    <property type="entry name" value="BRANCHED-CHAIN AMINO ACID TRANSPORT SYSTEM 2 CARRIER PROTEIN"/>
    <property type="match status" value="1"/>
</dbReference>
<keyword evidence="8" id="KW-0472">Membrane</keyword>
<evidence type="ECO:0000256" key="6">
    <source>
        <dbReference type="ARBA" id="ARBA00022970"/>
    </source>
</evidence>